<evidence type="ECO:0000256" key="1">
    <source>
        <dbReference type="SAM" id="MobiDB-lite"/>
    </source>
</evidence>
<dbReference type="PANTHER" id="PTHR31972:SF3">
    <property type="entry name" value="OS09G0416600 PROTEIN"/>
    <property type="match status" value="1"/>
</dbReference>
<accession>A0AAQ3K8E6</accession>
<organism evidence="2 3">
    <name type="scientific">Canna indica</name>
    <name type="common">Indian-shot</name>
    <dbReference type="NCBI Taxonomy" id="4628"/>
    <lineage>
        <taxon>Eukaryota</taxon>
        <taxon>Viridiplantae</taxon>
        <taxon>Streptophyta</taxon>
        <taxon>Embryophyta</taxon>
        <taxon>Tracheophyta</taxon>
        <taxon>Spermatophyta</taxon>
        <taxon>Magnoliopsida</taxon>
        <taxon>Liliopsida</taxon>
        <taxon>Zingiberales</taxon>
        <taxon>Cannaceae</taxon>
        <taxon>Canna</taxon>
    </lineage>
</organism>
<keyword evidence="3" id="KW-1185">Reference proteome</keyword>
<dbReference type="InterPro" id="IPR008586">
    <property type="entry name" value="DUF868_pln"/>
</dbReference>
<name>A0AAQ3K8E6_9LILI</name>
<evidence type="ECO:0000313" key="3">
    <source>
        <dbReference type="Proteomes" id="UP001327560"/>
    </source>
</evidence>
<dbReference type="AlphaFoldDB" id="A0AAQ3K8E6"/>
<sequence length="257" mass="29031">MASQGNGAVVEEVEMTTGSNEENVRWRNGGNDDAEEVVSVERAFDGVRVPSWTEQLTVRPGAGPSLTTLVYETHLGLAALTWSRIVLGLSLRVILRPYSYADDDDEEEEELLRFRIRPWLLWKRRGRRRFHLKDRRRHHRYVDFTWDLVRASYSRPGAAPNPSSISTGVSAPLEVTGEREVKHELHGCRIQDAASVVVSVASQGNRAVVEEVMIGNTIEENVRRSNDENGEAEEVVSVERLPSWTEQLTLSFFLSFA</sequence>
<reference evidence="2 3" key="1">
    <citation type="submission" date="2023-10" db="EMBL/GenBank/DDBJ databases">
        <title>Chromosome-scale genome assembly provides insights into flower coloration mechanisms of Canna indica.</title>
        <authorList>
            <person name="Li C."/>
        </authorList>
    </citation>
    <scope>NUCLEOTIDE SEQUENCE [LARGE SCALE GENOMIC DNA]</scope>
    <source>
        <tissue evidence="2">Flower</tissue>
    </source>
</reference>
<evidence type="ECO:0000313" key="2">
    <source>
        <dbReference type="EMBL" id="WOL02915.1"/>
    </source>
</evidence>
<dbReference type="Proteomes" id="UP001327560">
    <property type="component" value="Chromosome 3"/>
</dbReference>
<gene>
    <name evidence="2" type="ORF">Cni_G11634</name>
</gene>
<dbReference type="PANTHER" id="PTHR31972">
    <property type="entry name" value="EXPRESSED PROTEIN"/>
    <property type="match status" value="1"/>
</dbReference>
<feature type="region of interest" description="Disordered" evidence="1">
    <location>
        <begin position="1"/>
        <end position="30"/>
    </location>
</feature>
<protein>
    <submittedName>
        <fullName evidence="2">Uncharacterized protein</fullName>
    </submittedName>
</protein>
<proteinExistence type="predicted"/>
<dbReference type="EMBL" id="CP136892">
    <property type="protein sequence ID" value="WOL02915.1"/>
    <property type="molecule type" value="Genomic_DNA"/>
</dbReference>
<dbReference type="Pfam" id="PF05910">
    <property type="entry name" value="DUF868"/>
    <property type="match status" value="1"/>
</dbReference>